<dbReference type="Proteomes" id="UP001163828">
    <property type="component" value="Unassembled WGS sequence"/>
</dbReference>
<keyword evidence="2" id="KW-1185">Reference proteome</keyword>
<organism evidence="1 2">
    <name type="scientific">Lentinula boryana</name>
    <dbReference type="NCBI Taxonomy" id="40481"/>
    <lineage>
        <taxon>Eukaryota</taxon>
        <taxon>Fungi</taxon>
        <taxon>Dikarya</taxon>
        <taxon>Basidiomycota</taxon>
        <taxon>Agaricomycotina</taxon>
        <taxon>Agaricomycetes</taxon>
        <taxon>Agaricomycetidae</taxon>
        <taxon>Agaricales</taxon>
        <taxon>Marasmiineae</taxon>
        <taxon>Omphalotaceae</taxon>
        <taxon>Lentinula</taxon>
    </lineage>
</organism>
<evidence type="ECO:0000313" key="2">
    <source>
        <dbReference type="Proteomes" id="UP001163828"/>
    </source>
</evidence>
<accession>A0ABQ8QF01</accession>
<dbReference type="EMBL" id="MU790592">
    <property type="protein sequence ID" value="KAJ3997109.1"/>
    <property type="molecule type" value="Genomic_DNA"/>
</dbReference>
<evidence type="ECO:0000313" key="1">
    <source>
        <dbReference type="EMBL" id="KAJ3997109.1"/>
    </source>
</evidence>
<proteinExistence type="predicted"/>
<gene>
    <name evidence="1" type="ORF">F5050DRAFT_1754654</name>
</gene>
<comment type="caution">
    <text evidence="1">The sequence shown here is derived from an EMBL/GenBank/DDBJ whole genome shotgun (WGS) entry which is preliminary data.</text>
</comment>
<name>A0ABQ8QF01_9AGAR</name>
<protein>
    <submittedName>
        <fullName evidence="1">Uncharacterized protein</fullName>
    </submittedName>
</protein>
<sequence length="75" mass="8638">MQRFTETQSHLQLAMTRLTLLSSWTPILSMVQAGKGFYPMGNLSHRLSDRLCSFILNSRFSSLAKSKRRSSRQFV</sequence>
<reference evidence="1" key="1">
    <citation type="submission" date="2022-08" db="EMBL/GenBank/DDBJ databases">
        <authorList>
            <consortium name="DOE Joint Genome Institute"/>
            <person name="Min B."/>
            <person name="Riley R."/>
            <person name="Sierra-Patev S."/>
            <person name="Naranjo-Ortiz M."/>
            <person name="Looney B."/>
            <person name="Konkel Z."/>
            <person name="Slot J.C."/>
            <person name="Sakamoto Y."/>
            <person name="Steenwyk J.L."/>
            <person name="Rokas A."/>
            <person name="Carro J."/>
            <person name="Camarero S."/>
            <person name="Ferreira P."/>
            <person name="Molpeceres G."/>
            <person name="Ruiz-Duenas F.J."/>
            <person name="Serrano A."/>
            <person name="Henrissat B."/>
            <person name="Drula E."/>
            <person name="Hughes K.W."/>
            <person name="Mata J.L."/>
            <person name="Ishikawa N.K."/>
            <person name="Vargas-Isla R."/>
            <person name="Ushijima S."/>
            <person name="Smith C.A."/>
            <person name="Ahrendt S."/>
            <person name="Andreopoulos W."/>
            <person name="He G."/>
            <person name="Labutti K."/>
            <person name="Lipzen A."/>
            <person name="Ng V."/>
            <person name="Sandor L."/>
            <person name="Barry K."/>
            <person name="Martinez A.T."/>
            <person name="Xiao Y."/>
            <person name="Gibbons J.G."/>
            <person name="Terashima K."/>
            <person name="Hibbett D.S."/>
            <person name="Grigoriev I.V."/>
        </authorList>
    </citation>
    <scope>NUCLEOTIDE SEQUENCE</scope>
    <source>
        <strain evidence="1">TFB10827</strain>
    </source>
</reference>